<evidence type="ECO:0000256" key="1">
    <source>
        <dbReference type="SAM" id="Phobius"/>
    </source>
</evidence>
<dbReference type="Proteomes" id="UP001044222">
    <property type="component" value="Chromosome 7"/>
</dbReference>
<organism evidence="2 3">
    <name type="scientific">Anguilla anguilla</name>
    <name type="common">European freshwater eel</name>
    <name type="synonym">Muraena anguilla</name>
    <dbReference type="NCBI Taxonomy" id="7936"/>
    <lineage>
        <taxon>Eukaryota</taxon>
        <taxon>Metazoa</taxon>
        <taxon>Chordata</taxon>
        <taxon>Craniata</taxon>
        <taxon>Vertebrata</taxon>
        <taxon>Euteleostomi</taxon>
        <taxon>Actinopterygii</taxon>
        <taxon>Neopterygii</taxon>
        <taxon>Teleostei</taxon>
        <taxon>Anguilliformes</taxon>
        <taxon>Anguillidae</taxon>
        <taxon>Anguilla</taxon>
    </lineage>
</organism>
<accession>A0A9D3MBC7</accession>
<keyword evidence="1" id="KW-0812">Transmembrane</keyword>
<dbReference type="EMBL" id="JAFIRN010000007">
    <property type="protein sequence ID" value="KAG5845897.1"/>
    <property type="molecule type" value="Genomic_DNA"/>
</dbReference>
<gene>
    <name evidence="2" type="ORF">ANANG_G00144050</name>
</gene>
<comment type="caution">
    <text evidence="2">The sequence shown here is derived from an EMBL/GenBank/DDBJ whole genome shotgun (WGS) entry which is preliminary data.</text>
</comment>
<evidence type="ECO:0000313" key="3">
    <source>
        <dbReference type="Proteomes" id="UP001044222"/>
    </source>
</evidence>
<keyword evidence="1" id="KW-1133">Transmembrane helix</keyword>
<dbReference type="AlphaFoldDB" id="A0A9D3MBC7"/>
<name>A0A9D3MBC7_ANGAN</name>
<keyword evidence="1" id="KW-0472">Membrane</keyword>
<protein>
    <submittedName>
        <fullName evidence="2">Uncharacterized protein</fullName>
    </submittedName>
</protein>
<feature type="transmembrane region" description="Helical" evidence="1">
    <location>
        <begin position="20"/>
        <end position="46"/>
    </location>
</feature>
<proteinExistence type="predicted"/>
<evidence type="ECO:0000313" key="2">
    <source>
        <dbReference type="EMBL" id="KAG5845897.1"/>
    </source>
</evidence>
<reference evidence="2" key="1">
    <citation type="submission" date="2021-01" db="EMBL/GenBank/DDBJ databases">
        <title>A chromosome-scale assembly of European eel, Anguilla anguilla.</title>
        <authorList>
            <person name="Henkel C."/>
            <person name="Jong-Raadsen S.A."/>
            <person name="Dufour S."/>
            <person name="Weltzien F.-A."/>
            <person name="Palstra A.P."/>
            <person name="Pelster B."/>
            <person name="Spaink H.P."/>
            <person name="Van Den Thillart G.E."/>
            <person name="Jansen H."/>
            <person name="Zahm M."/>
            <person name="Klopp C."/>
            <person name="Cedric C."/>
            <person name="Louis A."/>
            <person name="Berthelot C."/>
            <person name="Parey E."/>
            <person name="Roest Crollius H."/>
            <person name="Montfort J."/>
            <person name="Robinson-Rechavi M."/>
            <person name="Bucao C."/>
            <person name="Bouchez O."/>
            <person name="Gislard M."/>
            <person name="Lluch J."/>
            <person name="Milhes M."/>
            <person name="Lampietro C."/>
            <person name="Lopez Roques C."/>
            <person name="Donnadieu C."/>
            <person name="Braasch I."/>
            <person name="Desvignes T."/>
            <person name="Postlethwait J."/>
            <person name="Bobe J."/>
            <person name="Guiguen Y."/>
            <person name="Dirks R."/>
        </authorList>
    </citation>
    <scope>NUCLEOTIDE SEQUENCE</scope>
    <source>
        <strain evidence="2">Tag_6206</strain>
        <tissue evidence="2">Liver</tissue>
    </source>
</reference>
<sequence>MSNITTSDPQPFTPRAEYLIIPFLAILGLLLALVTVKNAVTLPAYCHIFQMRFLVN</sequence>
<keyword evidence="3" id="KW-1185">Reference proteome</keyword>